<evidence type="ECO:0000313" key="3">
    <source>
        <dbReference type="Proteomes" id="UP001609175"/>
    </source>
</evidence>
<feature type="compositionally biased region" description="Polar residues" evidence="1">
    <location>
        <begin position="1"/>
        <end position="14"/>
    </location>
</feature>
<evidence type="ECO:0000313" key="2">
    <source>
        <dbReference type="EMBL" id="MFH5207868.1"/>
    </source>
</evidence>
<reference evidence="2 3" key="1">
    <citation type="submission" date="2024-10" db="EMBL/GenBank/DDBJ databases">
        <authorList>
            <person name="Riesco R."/>
        </authorList>
    </citation>
    <scope>NUCLEOTIDE SEQUENCE [LARGE SCALE GENOMIC DNA]</scope>
    <source>
        <strain evidence="2 3">NCIMB 15449</strain>
    </source>
</reference>
<comment type="caution">
    <text evidence="2">The sequence shown here is derived from an EMBL/GenBank/DDBJ whole genome shotgun (WGS) entry which is preliminary data.</text>
</comment>
<dbReference type="EMBL" id="JBIMSO010000030">
    <property type="protein sequence ID" value="MFH5207868.1"/>
    <property type="molecule type" value="Genomic_DNA"/>
</dbReference>
<evidence type="ECO:0000256" key="1">
    <source>
        <dbReference type="SAM" id="MobiDB-lite"/>
    </source>
</evidence>
<dbReference type="RefSeq" id="WP_395113306.1">
    <property type="nucleotide sequence ID" value="NZ_JBIMSO010000030.1"/>
</dbReference>
<feature type="region of interest" description="Disordered" evidence="1">
    <location>
        <begin position="1"/>
        <end position="28"/>
    </location>
</feature>
<accession>A0ABW7JIT0</accession>
<gene>
    <name evidence="2" type="ORF">ACHIPZ_06520</name>
</gene>
<name>A0ABW7JIT0_9NOCA</name>
<organism evidence="2 3">
    <name type="scientific">Antrihabitans spumae</name>
    <dbReference type="NCBI Taxonomy" id="3373370"/>
    <lineage>
        <taxon>Bacteria</taxon>
        <taxon>Bacillati</taxon>
        <taxon>Actinomycetota</taxon>
        <taxon>Actinomycetes</taxon>
        <taxon>Mycobacteriales</taxon>
        <taxon>Nocardiaceae</taxon>
        <taxon>Antrihabitans</taxon>
    </lineage>
</organism>
<protein>
    <submittedName>
        <fullName evidence="2">Uncharacterized protein</fullName>
    </submittedName>
</protein>
<proteinExistence type="predicted"/>
<dbReference type="Proteomes" id="UP001609175">
    <property type="component" value="Unassembled WGS sequence"/>
</dbReference>
<sequence>MSNLIPRTSSQLQAPQIPETFSRAEGKELSRLQNREIARGLVTGTRVQAAGMVAAIGLQTTAMLSREANFQADGDPVTANRLNHIVDMYASYVGHEVSRFQL</sequence>